<feature type="compositionally biased region" description="Low complexity" evidence="1">
    <location>
        <begin position="190"/>
        <end position="205"/>
    </location>
</feature>
<reference evidence="4" key="1">
    <citation type="submission" date="2024-02" db="UniProtKB">
        <authorList>
            <consortium name="WormBaseParasite"/>
        </authorList>
    </citation>
    <scope>IDENTIFICATION</scope>
</reference>
<proteinExistence type="predicted"/>
<protein>
    <recommendedName>
        <fullName evidence="2">YLPM1-like spectrin repeat domain-containing protein</fullName>
    </recommendedName>
</protein>
<dbReference type="WBParaSite" id="MBELARI_LOCUS14742">
    <property type="protein sequence ID" value="MBELARI_LOCUS14742"/>
    <property type="gene ID" value="MBELARI_LOCUS14742"/>
</dbReference>
<organism evidence="3 4">
    <name type="scientific">Mesorhabditis belari</name>
    <dbReference type="NCBI Taxonomy" id="2138241"/>
    <lineage>
        <taxon>Eukaryota</taxon>
        <taxon>Metazoa</taxon>
        <taxon>Ecdysozoa</taxon>
        <taxon>Nematoda</taxon>
        <taxon>Chromadorea</taxon>
        <taxon>Rhabditida</taxon>
        <taxon>Rhabditina</taxon>
        <taxon>Rhabditomorpha</taxon>
        <taxon>Rhabditoidea</taxon>
        <taxon>Rhabditidae</taxon>
        <taxon>Mesorhabditinae</taxon>
        <taxon>Mesorhabditis</taxon>
    </lineage>
</organism>
<dbReference type="Pfam" id="PF26583">
    <property type="entry name" value="Spectrin_YLPM1"/>
    <property type="match status" value="1"/>
</dbReference>
<name>A0AAF3EL22_9BILA</name>
<evidence type="ECO:0000313" key="4">
    <source>
        <dbReference type="WBParaSite" id="MBELARI_LOCUS14742"/>
    </source>
</evidence>
<dbReference type="AlphaFoldDB" id="A0AAF3EL22"/>
<dbReference type="Proteomes" id="UP000887575">
    <property type="component" value="Unassembled WGS sequence"/>
</dbReference>
<evidence type="ECO:0000313" key="3">
    <source>
        <dbReference type="Proteomes" id="UP000887575"/>
    </source>
</evidence>
<evidence type="ECO:0000256" key="1">
    <source>
        <dbReference type="SAM" id="MobiDB-lite"/>
    </source>
</evidence>
<keyword evidence="3" id="KW-1185">Reference proteome</keyword>
<feature type="domain" description="YLPM1-like spectrin repeat" evidence="2">
    <location>
        <begin position="5"/>
        <end position="69"/>
    </location>
</feature>
<feature type="region of interest" description="Disordered" evidence="1">
    <location>
        <begin position="55"/>
        <end position="96"/>
    </location>
</feature>
<sequence length="273" mass="31397">MSKNAEEELEKQYREYKIQFDAWKEKNKGSQGTDAYNAYVKQFENWEKDVEKRRKTIRDKAEHSAKEAAEVERERERLKRESDEQERKLREEQARKMEADRIAAQQRSAAEAAAYAQSQQAYLAHHQAGLEQDHILRAVHMQTTTIQYTQPVHHPHSSSHMAAVDEVNAQNVLQQMAEVVMGNQVQEKPAVYQQQPPQQAANPPQLWGNTKPVYDSRDPLWAKWGVRASPAHQPPPPSTLPIVPPPYWMVLDSLKERKLIIAPTAAVPVPFLK</sequence>
<dbReference type="InterPro" id="IPR058903">
    <property type="entry name" value="Spectrin_YLPM1-like"/>
</dbReference>
<feature type="region of interest" description="Disordered" evidence="1">
    <location>
        <begin position="190"/>
        <end position="212"/>
    </location>
</feature>
<accession>A0AAF3EL22</accession>
<evidence type="ECO:0000259" key="2">
    <source>
        <dbReference type="Pfam" id="PF26583"/>
    </source>
</evidence>